<keyword evidence="2" id="KW-0812">Transmembrane</keyword>
<dbReference type="InterPro" id="IPR006059">
    <property type="entry name" value="SBP"/>
</dbReference>
<keyword evidence="2" id="KW-1133">Transmembrane helix</keyword>
<dbReference type="Pfam" id="PF01547">
    <property type="entry name" value="SBP_bac_1"/>
    <property type="match status" value="1"/>
</dbReference>
<reference evidence="3" key="2">
    <citation type="submission" date="2020-09" db="EMBL/GenBank/DDBJ databases">
        <authorList>
            <person name="Sun Q."/>
            <person name="Zhou Y."/>
        </authorList>
    </citation>
    <scope>NUCLEOTIDE SEQUENCE</scope>
    <source>
        <strain evidence="3">CGMCC 4.7272</strain>
    </source>
</reference>
<evidence type="ECO:0000313" key="3">
    <source>
        <dbReference type="EMBL" id="GGJ27359.1"/>
    </source>
</evidence>
<gene>
    <name evidence="3" type="ORF">GCM10012282_24930</name>
</gene>
<dbReference type="Proteomes" id="UP000625682">
    <property type="component" value="Unassembled WGS sequence"/>
</dbReference>
<proteinExistence type="predicted"/>
<evidence type="ECO:0000313" key="4">
    <source>
        <dbReference type="Proteomes" id="UP000625682"/>
    </source>
</evidence>
<dbReference type="Gene3D" id="3.40.190.10">
    <property type="entry name" value="Periplasmic binding protein-like II"/>
    <property type="match status" value="2"/>
</dbReference>
<evidence type="ECO:0000256" key="1">
    <source>
        <dbReference type="SAM" id="MobiDB-lite"/>
    </source>
</evidence>
<dbReference type="EMBL" id="BMMU01000006">
    <property type="protein sequence ID" value="GGJ27359.1"/>
    <property type="molecule type" value="Genomic_DNA"/>
</dbReference>
<dbReference type="PANTHER" id="PTHR43649:SF30">
    <property type="entry name" value="ABC TRANSPORTER SUBSTRATE-BINDING PROTEIN"/>
    <property type="match status" value="1"/>
</dbReference>
<sequence>MPGNRRRDRTRDRTCGSARDRTRDQARDRTRDETRGKARKPRRSRRAAVAAGLAVALCAALTACSGPDGSTSAGGKVVLRYTWWGNPDRAARTQAAVDLFEKKYPDVEVQTSFAGYDAYKQKLATQAAGGDAPDVMQLDYRMIDQYASGGVLLDLGTQQTVLKTGEFEPGLLATGKLNGKQYAVPQGRGTETVVYDPTQWKEAGLKPPADASAGGWTWDQWADAMRVLKEKTGKPGATDPGQSEDSFEVWLRGQGRSLYTKDHELGFTVDDLTRWWTFTDGLRREGVVSPAEQTTQLDGSVENTPLGRGKALSDMNWDAPASGYLALIPDGIALAPMPSGADGTPGQYFKPSMFMGVAADTGSPEQAARLIDFMLNDREAAAILGATRGIPVNESIREEIAPELKDFDKTIYAYQATLEGRLDTPPQAPPSGDSALQTTFQRDYDQVSYERMSPREAAQDYVTEAKAELRS</sequence>
<comment type="caution">
    <text evidence="3">The sequence shown here is derived from an EMBL/GenBank/DDBJ whole genome shotgun (WGS) entry which is preliminary data.</text>
</comment>
<feature type="compositionally biased region" description="Basic and acidic residues" evidence="1">
    <location>
        <begin position="452"/>
        <end position="471"/>
    </location>
</feature>
<name>A0A917KTR0_9ACTN</name>
<keyword evidence="2" id="KW-0472">Membrane</keyword>
<reference evidence="3" key="1">
    <citation type="journal article" date="2014" name="Int. J. Syst. Evol. Microbiol.">
        <title>Complete genome sequence of Corynebacterium casei LMG S-19264T (=DSM 44701T), isolated from a smear-ripened cheese.</title>
        <authorList>
            <consortium name="US DOE Joint Genome Institute (JGI-PGF)"/>
            <person name="Walter F."/>
            <person name="Albersmeier A."/>
            <person name="Kalinowski J."/>
            <person name="Ruckert C."/>
        </authorList>
    </citation>
    <scope>NUCLEOTIDE SEQUENCE</scope>
    <source>
        <strain evidence="3">CGMCC 4.7272</strain>
    </source>
</reference>
<feature type="region of interest" description="Disordered" evidence="1">
    <location>
        <begin position="1"/>
        <end position="46"/>
    </location>
</feature>
<keyword evidence="4" id="KW-1185">Reference proteome</keyword>
<organism evidence="3 4">
    <name type="scientific">Streptomyces lacrimifluminis</name>
    <dbReference type="NCBI Taxonomy" id="1500077"/>
    <lineage>
        <taxon>Bacteria</taxon>
        <taxon>Bacillati</taxon>
        <taxon>Actinomycetota</taxon>
        <taxon>Actinomycetes</taxon>
        <taxon>Kitasatosporales</taxon>
        <taxon>Streptomycetaceae</taxon>
        <taxon>Streptomyces</taxon>
    </lineage>
</organism>
<dbReference type="SUPFAM" id="SSF53850">
    <property type="entry name" value="Periplasmic binding protein-like II"/>
    <property type="match status" value="1"/>
</dbReference>
<accession>A0A917KTR0</accession>
<protein>
    <submittedName>
        <fullName evidence="3">Sugar ABC transporter substrate-binding protein</fullName>
    </submittedName>
</protein>
<feature type="compositionally biased region" description="Basic residues" evidence="1">
    <location>
        <begin position="37"/>
        <end position="46"/>
    </location>
</feature>
<evidence type="ECO:0000256" key="2">
    <source>
        <dbReference type="SAM" id="Phobius"/>
    </source>
</evidence>
<feature type="compositionally biased region" description="Basic and acidic residues" evidence="1">
    <location>
        <begin position="9"/>
        <end position="36"/>
    </location>
</feature>
<feature type="region of interest" description="Disordered" evidence="1">
    <location>
        <begin position="443"/>
        <end position="471"/>
    </location>
</feature>
<dbReference type="AlphaFoldDB" id="A0A917KTR0"/>
<dbReference type="InterPro" id="IPR050490">
    <property type="entry name" value="Bact_solute-bd_prot1"/>
</dbReference>
<dbReference type="RefSeq" id="WP_189147372.1">
    <property type="nucleotide sequence ID" value="NZ_BAABER010000007.1"/>
</dbReference>
<feature type="transmembrane region" description="Helical" evidence="2">
    <location>
        <begin position="47"/>
        <end position="63"/>
    </location>
</feature>
<dbReference type="PANTHER" id="PTHR43649">
    <property type="entry name" value="ARABINOSE-BINDING PROTEIN-RELATED"/>
    <property type="match status" value="1"/>
</dbReference>